<reference evidence="4" key="2">
    <citation type="submission" date="2021-09" db="EMBL/GenBank/DDBJ databases">
        <authorList>
            <person name="Gilroy R."/>
        </authorList>
    </citation>
    <scope>NUCLEOTIDE SEQUENCE</scope>
    <source>
        <strain evidence="4">ChiBcec21-2208</strain>
    </source>
</reference>
<feature type="domain" description="SH3b" evidence="3">
    <location>
        <begin position="391"/>
        <end position="454"/>
    </location>
</feature>
<evidence type="ECO:0000256" key="2">
    <source>
        <dbReference type="SAM" id="SignalP"/>
    </source>
</evidence>
<dbReference type="PROSITE" id="PS51781">
    <property type="entry name" value="SH3B"/>
    <property type="match status" value="1"/>
</dbReference>
<dbReference type="Gene3D" id="2.30.30.40">
    <property type="entry name" value="SH3 Domains"/>
    <property type="match status" value="1"/>
</dbReference>
<dbReference type="Pfam" id="PF08239">
    <property type="entry name" value="SH3_3"/>
    <property type="match status" value="1"/>
</dbReference>
<evidence type="ECO:0000313" key="4">
    <source>
        <dbReference type="EMBL" id="HJG28921.1"/>
    </source>
</evidence>
<name>A0A921IL13_9FIRM</name>
<accession>A0A921IL13</accession>
<dbReference type="SMART" id="SM00287">
    <property type="entry name" value="SH3b"/>
    <property type="match status" value="1"/>
</dbReference>
<dbReference type="EMBL" id="DYVE01000254">
    <property type="protein sequence ID" value="HJG28921.1"/>
    <property type="molecule type" value="Genomic_DNA"/>
</dbReference>
<dbReference type="AlphaFoldDB" id="A0A921IL13"/>
<gene>
    <name evidence="4" type="ORF">K8V20_09825</name>
</gene>
<organism evidence="4 5">
    <name type="scientific">Subdoligranulum variabile</name>
    <dbReference type="NCBI Taxonomy" id="214851"/>
    <lineage>
        <taxon>Bacteria</taxon>
        <taxon>Bacillati</taxon>
        <taxon>Bacillota</taxon>
        <taxon>Clostridia</taxon>
        <taxon>Eubacteriales</taxon>
        <taxon>Oscillospiraceae</taxon>
        <taxon>Subdoligranulum</taxon>
    </lineage>
</organism>
<sequence>MRLLVLLSALLLGLSACTPALQKPALSDTPETAGTQETAEEASSAPSGSTVPESAVSMPESLQAMDLAVLPYDEIRLVYHFTLFDPPLSGYYTMSQNGYWGLMRNDGSMVLPCEFDQPIAMCSDSAPQQPAWLAFKEDADASFWTSAGQYLTTVGEGRICHAEHCGPGYELYFWDENADQMFAYIGNLGPGMPTHISPGQQESRGWWFPTQPGTLIQESWGPDVNYDAGASFRYRSAEGTALNNYEYQQAELFYNGALLAAARRGDKWVYLDGYGKEVTSPVYDPVYWNIWADTGYASPLLNGYAAVSRDGKYGLLDSAGLEYLPCEYQGIVWDGGLGWLKLDDGWHAFRIPSAAVPTPAPYGQTDEEDALRLVPLTTVFPDTYPGNGRRTDYTTIRDDNLNVRAGPGTQYEKIGSIPPGSAVRELGTSSTVPGWTFVLYQDWLRGWVSTQYLE</sequence>
<dbReference type="Proteomes" id="UP000782880">
    <property type="component" value="Unassembled WGS sequence"/>
</dbReference>
<feature type="compositionally biased region" description="Low complexity" evidence="1">
    <location>
        <begin position="29"/>
        <end position="50"/>
    </location>
</feature>
<keyword evidence="2" id="KW-0732">Signal</keyword>
<feature type="signal peptide" evidence="2">
    <location>
        <begin position="1"/>
        <end position="22"/>
    </location>
</feature>
<feature type="region of interest" description="Disordered" evidence="1">
    <location>
        <begin position="24"/>
        <end position="56"/>
    </location>
</feature>
<evidence type="ECO:0000313" key="5">
    <source>
        <dbReference type="Proteomes" id="UP000782880"/>
    </source>
</evidence>
<evidence type="ECO:0000256" key="1">
    <source>
        <dbReference type="SAM" id="MobiDB-lite"/>
    </source>
</evidence>
<feature type="chain" id="PRO_5039489350" evidence="2">
    <location>
        <begin position="23"/>
        <end position="454"/>
    </location>
</feature>
<dbReference type="PROSITE" id="PS51257">
    <property type="entry name" value="PROKAR_LIPOPROTEIN"/>
    <property type="match status" value="1"/>
</dbReference>
<protein>
    <submittedName>
        <fullName evidence="4">WG repeat-containing protein</fullName>
    </submittedName>
</protein>
<comment type="caution">
    <text evidence="4">The sequence shown here is derived from an EMBL/GenBank/DDBJ whole genome shotgun (WGS) entry which is preliminary data.</text>
</comment>
<proteinExistence type="predicted"/>
<evidence type="ECO:0000259" key="3">
    <source>
        <dbReference type="PROSITE" id="PS51781"/>
    </source>
</evidence>
<reference evidence="4" key="1">
    <citation type="journal article" date="2021" name="PeerJ">
        <title>Extensive microbial diversity within the chicken gut microbiome revealed by metagenomics and culture.</title>
        <authorList>
            <person name="Gilroy R."/>
            <person name="Ravi A."/>
            <person name="Getino M."/>
            <person name="Pursley I."/>
            <person name="Horton D.L."/>
            <person name="Alikhan N.F."/>
            <person name="Baker D."/>
            <person name="Gharbi K."/>
            <person name="Hall N."/>
            <person name="Watson M."/>
            <person name="Adriaenssens E.M."/>
            <person name="Foster-Nyarko E."/>
            <person name="Jarju S."/>
            <person name="Secka A."/>
            <person name="Antonio M."/>
            <person name="Oren A."/>
            <person name="Chaudhuri R.R."/>
            <person name="La Ragione R."/>
            <person name="Hildebrand F."/>
            <person name="Pallen M.J."/>
        </authorList>
    </citation>
    <scope>NUCLEOTIDE SEQUENCE</scope>
    <source>
        <strain evidence="4">ChiBcec21-2208</strain>
    </source>
</reference>
<dbReference type="InterPro" id="IPR003646">
    <property type="entry name" value="SH3-like_bac-type"/>
</dbReference>